<dbReference type="RefSeq" id="WP_130110782.1">
    <property type="nucleotide sequence ID" value="NZ_CP035806.1"/>
</dbReference>
<dbReference type="GO" id="GO:0009083">
    <property type="term" value="P:branched-chain amino acid catabolic process"/>
    <property type="evidence" value="ECO:0007669"/>
    <property type="project" value="TreeGrafter"/>
</dbReference>
<dbReference type="OrthoDB" id="9766715at2"/>
<comment type="similarity">
    <text evidence="4">Belongs to the BCKDHA family.</text>
</comment>
<accession>A0A4P6KGN8</accession>
<dbReference type="EMBL" id="CP035806">
    <property type="protein sequence ID" value="QBE49667.1"/>
    <property type="molecule type" value="Genomic_DNA"/>
</dbReference>
<dbReference type="SUPFAM" id="SSF52518">
    <property type="entry name" value="Thiamin diphosphate-binding fold (THDP-binding)"/>
    <property type="match status" value="1"/>
</dbReference>
<evidence type="ECO:0000313" key="7">
    <source>
        <dbReference type="Proteomes" id="UP000289260"/>
    </source>
</evidence>
<evidence type="ECO:0000259" key="5">
    <source>
        <dbReference type="Pfam" id="PF00676"/>
    </source>
</evidence>
<gene>
    <name evidence="6" type="ORF">EVS81_13230</name>
</gene>
<evidence type="ECO:0000256" key="3">
    <source>
        <dbReference type="ARBA" id="ARBA00023052"/>
    </source>
</evidence>
<comment type="catalytic activity">
    <reaction evidence="4">
        <text>N(6)-[(R)-lipoyl]-L-lysyl-[protein] + 3-methyl-2-oxobutanoate + H(+) = N(6)-[(R)-S(8)-2-methylpropanoyldihydrolipoyl]-L-lysyl-[protein] + CO2</text>
        <dbReference type="Rhea" id="RHEA:13457"/>
        <dbReference type="Rhea" id="RHEA-COMP:10474"/>
        <dbReference type="Rhea" id="RHEA-COMP:10497"/>
        <dbReference type="ChEBI" id="CHEBI:11851"/>
        <dbReference type="ChEBI" id="CHEBI:15378"/>
        <dbReference type="ChEBI" id="CHEBI:16526"/>
        <dbReference type="ChEBI" id="CHEBI:83099"/>
        <dbReference type="ChEBI" id="CHEBI:83142"/>
        <dbReference type="EC" id="1.2.4.4"/>
    </reaction>
</comment>
<keyword evidence="3 4" id="KW-0786">Thiamine pyrophosphate</keyword>
<evidence type="ECO:0000313" key="6">
    <source>
        <dbReference type="EMBL" id="QBE49667.1"/>
    </source>
</evidence>
<dbReference type="PANTHER" id="PTHR43380:SF1">
    <property type="entry name" value="2-OXOISOVALERATE DEHYDROGENASE SUBUNIT ALPHA, MITOCHONDRIAL"/>
    <property type="match status" value="1"/>
</dbReference>
<name>A0A4P6KGN8_9MICO</name>
<reference evidence="6 7" key="1">
    <citation type="submission" date="2019-02" db="EMBL/GenBank/DDBJ databases">
        <authorList>
            <person name="Sun L."/>
            <person name="Pan D."/>
            <person name="Wu X."/>
        </authorList>
    </citation>
    <scope>NUCLEOTIDE SEQUENCE [LARGE SCALE GENOMIC DNA]</scope>
    <source>
        <strain evidence="6 7">JW-1</strain>
    </source>
</reference>
<sequence>MNEHDPAPIQFLTPQGLYQPKAVAEPYATDAETLSTDDLLRFYREMTLTRRLDDASTALQRQGELALWIPSYGQEAAQTGSAHALSPLDTVFPSYREHGVALARGIDFVDILAVLRGNTFSGWDPEQTRFRLYTIVLAAQALHATGYAMGISLDQQAGRKPEGEEAVIVYIGDGAMSEGDASEALIFARTYNVPVLFFVQNNQYAISTPVATQTAVSYANRAEGFGIPGYRIDGNDVIASYTVTKHVMNQVRNGAGPALIEAVTYRLGPHTSSDDPTKYRSAEEYEHWQKLDPIPRLRAHLQYRGITDDMFDQIDVDNNTHAIDVRQRVLSLPDPRPAEMFDHVYSDPHPTMIEQKDWLTHYEASFEP</sequence>
<evidence type="ECO:0000256" key="2">
    <source>
        <dbReference type="ARBA" id="ARBA00023002"/>
    </source>
</evidence>
<dbReference type="EC" id="1.2.4.4" evidence="4"/>
<dbReference type="InterPro" id="IPR050771">
    <property type="entry name" value="Alpha-ketoacid_DH_E1_comp"/>
</dbReference>
<dbReference type="GO" id="GO:0000287">
    <property type="term" value="F:magnesium ion binding"/>
    <property type="evidence" value="ECO:0007669"/>
    <property type="project" value="UniProtKB-ARBA"/>
</dbReference>
<comment type="cofactor">
    <cofactor evidence="1 4">
        <name>thiamine diphosphate</name>
        <dbReference type="ChEBI" id="CHEBI:58937"/>
    </cofactor>
</comment>
<dbReference type="Pfam" id="PF00676">
    <property type="entry name" value="E1_dh"/>
    <property type="match status" value="1"/>
</dbReference>
<dbReference type="Proteomes" id="UP000289260">
    <property type="component" value="Chromosome"/>
</dbReference>
<evidence type="ECO:0000256" key="1">
    <source>
        <dbReference type="ARBA" id="ARBA00001964"/>
    </source>
</evidence>
<dbReference type="KEGG" id="ltr:EVS81_13230"/>
<protein>
    <recommendedName>
        <fullName evidence="4">2-oxoisovalerate dehydrogenase subunit alpha</fullName>
        <ecNumber evidence="4">1.2.4.4</ecNumber>
    </recommendedName>
    <alternativeName>
        <fullName evidence="4">Branched-chain alpha-keto acid dehydrogenase E1 component alpha chain</fullName>
    </alternativeName>
</protein>
<dbReference type="Gene3D" id="3.40.50.970">
    <property type="match status" value="1"/>
</dbReference>
<organism evidence="6 7">
    <name type="scientific">Leucobacter triazinivorans</name>
    <dbReference type="NCBI Taxonomy" id="1784719"/>
    <lineage>
        <taxon>Bacteria</taxon>
        <taxon>Bacillati</taxon>
        <taxon>Actinomycetota</taxon>
        <taxon>Actinomycetes</taxon>
        <taxon>Micrococcales</taxon>
        <taxon>Microbacteriaceae</taxon>
        <taxon>Leucobacter</taxon>
    </lineage>
</organism>
<dbReference type="AlphaFoldDB" id="A0A4P6KGN8"/>
<dbReference type="CDD" id="cd02000">
    <property type="entry name" value="TPP_E1_PDC_ADC_BCADC"/>
    <property type="match status" value="1"/>
</dbReference>
<dbReference type="InterPro" id="IPR001017">
    <property type="entry name" value="DH_E1"/>
</dbReference>
<proteinExistence type="inferred from homology"/>
<evidence type="ECO:0000256" key="4">
    <source>
        <dbReference type="RuleBase" id="RU365014"/>
    </source>
</evidence>
<dbReference type="PANTHER" id="PTHR43380">
    <property type="entry name" value="2-OXOISOVALERATE DEHYDROGENASE SUBUNIT ALPHA, MITOCHONDRIAL"/>
    <property type="match status" value="1"/>
</dbReference>
<keyword evidence="2 4" id="KW-0560">Oxidoreductase</keyword>
<comment type="function">
    <text evidence="4">The branched-chain alpha-keto dehydrogenase complex catalyzes the overall conversion of alpha-keto acids to acyl-CoA and CO(2). It contains multiple copies of three enzymatic components: branched-chain alpha-keto acid decarboxylase (E1), lipoamide acyltransferase (E2) and lipoamide dehydrogenase (E3).</text>
</comment>
<dbReference type="GO" id="GO:0003863">
    <property type="term" value="F:branched-chain 2-oxo acid dehydrogenase activity"/>
    <property type="evidence" value="ECO:0007669"/>
    <property type="project" value="UniProtKB-EC"/>
</dbReference>
<feature type="domain" description="Dehydrogenase E1 component" evidence="5">
    <location>
        <begin position="43"/>
        <end position="309"/>
    </location>
</feature>
<keyword evidence="7" id="KW-1185">Reference proteome</keyword>
<dbReference type="InterPro" id="IPR029061">
    <property type="entry name" value="THDP-binding"/>
</dbReference>